<dbReference type="Proteomes" id="UP000661649">
    <property type="component" value="Unassembled WGS sequence"/>
</dbReference>
<dbReference type="Pfam" id="PF07728">
    <property type="entry name" value="AAA_5"/>
    <property type="match status" value="1"/>
</dbReference>
<comment type="caution">
    <text evidence="2">The sequence shown here is derived from an EMBL/GenBank/DDBJ whole genome shotgun (WGS) entry which is preliminary data.</text>
</comment>
<dbReference type="EMBL" id="JACRTP010000002">
    <property type="protein sequence ID" value="MBC8628304.1"/>
    <property type="molecule type" value="Genomic_DNA"/>
</dbReference>
<gene>
    <name evidence="2" type="ORF">H8712_06690</name>
</gene>
<protein>
    <submittedName>
        <fullName evidence="2">AAA family ATPase</fullName>
    </submittedName>
</protein>
<dbReference type="PANTHER" id="PTHR37291">
    <property type="entry name" value="5-METHYLCYTOSINE-SPECIFIC RESTRICTION ENZYME B"/>
    <property type="match status" value="1"/>
</dbReference>
<name>A0ABR7PA97_9FIRM</name>
<accession>A0ABR7PA97</accession>
<dbReference type="InterPro" id="IPR011704">
    <property type="entry name" value="ATPase_dyneun-rel_AAA"/>
</dbReference>
<sequence length="506" mass="58249">MEFDKNLILYGPPGTGKTYYTILYAVAICEEKNLDEIEALPYEQVLKRYQELKAKEKRIAFTTFHQSYGYEEFIEGIRLNLNHDSNDVEYTIKDGIFKAFCGRAEQKKAETKKTKIRNEARVWNVILGGTEYPELKKKCFEEGTIRIGWDGSPEIITEDTGNLNDKERRILLNFHQEMEIGDIVVARSTASAVDGIGVITSNAEFDTSIERYPRKRMVNWICKGKDIEIIDLNGGVRLDRKSVYELVRIHVGDLLSKIPADSDIELKEETRPYVFIMDEINRGNISKIFGELITLIEPVKRKGAKEAMEVILPYSNKSFGVPNNVYLIGTMNTADRSISLMDTALRRRFQFIERMPDVTVLRKMGADKIRVEGVELDVALMLECMNKRIEFLFDREHTIGHAFFLGLKDETTITKLADIFKKSIIPLLQEYFYEDYSKIMLVLGDNGKTQDAHKFILETRTTATTIFRGDTSDFDIPEYSYQIQDSAFFNINSYIEIMGDKKLENV</sequence>
<dbReference type="Gene3D" id="3.40.50.300">
    <property type="entry name" value="P-loop containing nucleotide triphosphate hydrolases"/>
    <property type="match status" value="1"/>
</dbReference>
<dbReference type="InterPro" id="IPR027417">
    <property type="entry name" value="P-loop_NTPase"/>
</dbReference>
<proteinExistence type="predicted"/>
<dbReference type="RefSeq" id="WP_187558479.1">
    <property type="nucleotide sequence ID" value="NZ_JACRTP010000002.1"/>
</dbReference>
<evidence type="ECO:0000313" key="2">
    <source>
        <dbReference type="EMBL" id="MBC8628304.1"/>
    </source>
</evidence>
<evidence type="ECO:0000313" key="3">
    <source>
        <dbReference type="Proteomes" id="UP000661649"/>
    </source>
</evidence>
<evidence type="ECO:0000259" key="1">
    <source>
        <dbReference type="Pfam" id="PF07728"/>
    </source>
</evidence>
<dbReference type="InterPro" id="IPR052934">
    <property type="entry name" value="Methyl-DNA_Rec/Restrict_Enz"/>
</dbReference>
<feature type="domain" description="ATPase dynein-related AAA" evidence="1">
    <location>
        <begin position="270"/>
        <end position="349"/>
    </location>
</feature>
<organism evidence="2 3">
    <name type="scientific">Blautia stercoris</name>
    <dbReference type="NCBI Taxonomy" id="871664"/>
    <lineage>
        <taxon>Bacteria</taxon>
        <taxon>Bacillati</taxon>
        <taxon>Bacillota</taxon>
        <taxon>Clostridia</taxon>
        <taxon>Lachnospirales</taxon>
        <taxon>Lachnospiraceae</taxon>
        <taxon>Blautia</taxon>
    </lineage>
</organism>
<dbReference type="SUPFAM" id="SSF52540">
    <property type="entry name" value="P-loop containing nucleoside triphosphate hydrolases"/>
    <property type="match status" value="1"/>
</dbReference>
<keyword evidence="3" id="KW-1185">Reference proteome</keyword>
<reference evidence="2 3" key="1">
    <citation type="submission" date="2020-08" db="EMBL/GenBank/DDBJ databases">
        <title>Genome public.</title>
        <authorList>
            <person name="Liu C."/>
            <person name="Sun Q."/>
        </authorList>
    </citation>
    <scope>NUCLEOTIDE SEQUENCE [LARGE SCALE GENOMIC DNA]</scope>
    <source>
        <strain evidence="2 3">3_YM_SP_D4_24.mj</strain>
    </source>
</reference>
<dbReference type="PANTHER" id="PTHR37291:SF1">
    <property type="entry name" value="TYPE IV METHYL-DIRECTED RESTRICTION ENZYME ECOKMCRB SUBUNIT"/>
    <property type="match status" value="1"/>
</dbReference>